<organism evidence="1 2">
    <name type="scientific">Nephila pilipes</name>
    <name type="common">Giant wood spider</name>
    <name type="synonym">Nephila maculata</name>
    <dbReference type="NCBI Taxonomy" id="299642"/>
    <lineage>
        <taxon>Eukaryota</taxon>
        <taxon>Metazoa</taxon>
        <taxon>Ecdysozoa</taxon>
        <taxon>Arthropoda</taxon>
        <taxon>Chelicerata</taxon>
        <taxon>Arachnida</taxon>
        <taxon>Araneae</taxon>
        <taxon>Araneomorphae</taxon>
        <taxon>Entelegynae</taxon>
        <taxon>Araneoidea</taxon>
        <taxon>Nephilidae</taxon>
        <taxon>Nephila</taxon>
    </lineage>
</organism>
<gene>
    <name evidence="1" type="ORF">NPIL_99161</name>
</gene>
<proteinExistence type="predicted"/>
<protein>
    <submittedName>
        <fullName evidence="1">Uncharacterized protein</fullName>
    </submittedName>
</protein>
<keyword evidence="2" id="KW-1185">Reference proteome</keyword>
<sequence>LWYATYQAQHHLANVRASPLPAHAARSHVRACAMPSSAANRLAFPLSCLKDSSTPACIWYSATSLHLLYTSKASRHAQAPKYWRAANAAKRRFSW</sequence>
<comment type="caution">
    <text evidence="1">The sequence shown here is derived from an EMBL/GenBank/DDBJ whole genome shotgun (WGS) entry which is preliminary data.</text>
</comment>
<name>A0A8X6PQ30_NEPPI</name>
<dbReference type="Proteomes" id="UP000887013">
    <property type="component" value="Unassembled WGS sequence"/>
</dbReference>
<evidence type="ECO:0000313" key="1">
    <source>
        <dbReference type="EMBL" id="GFT75986.1"/>
    </source>
</evidence>
<dbReference type="AlphaFoldDB" id="A0A8X6PQ30"/>
<dbReference type="EMBL" id="BMAW01022052">
    <property type="protein sequence ID" value="GFT75986.1"/>
    <property type="molecule type" value="Genomic_DNA"/>
</dbReference>
<accession>A0A8X6PQ30</accession>
<evidence type="ECO:0000313" key="2">
    <source>
        <dbReference type="Proteomes" id="UP000887013"/>
    </source>
</evidence>
<feature type="non-terminal residue" evidence="1">
    <location>
        <position position="1"/>
    </location>
</feature>
<reference evidence="1" key="1">
    <citation type="submission" date="2020-08" db="EMBL/GenBank/DDBJ databases">
        <title>Multicomponent nature underlies the extraordinary mechanical properties of spider dragline silk.</title>
        <authorList>
            <person name="Kono N."/>
            <person name="Nakamura H."/>
            <person name="Mori M."/>
            <person name="Yoshida Y."/>
            <person name="Ohtoshi R."/>
            <person name="Malay A.D."/>
            <person name="Moran D.A.P."/>
            <person name="Tomita M."/>
            <person name="Numata K."/>
            <person name="Arakawa K."/>
        </authorList>
    </citation>
    <scope>NUCLEOTIDE SEQUENCE</scope>
</reference>